<evidence type="ECO:0000256" key="1">
    <source>
        <dbReference type="SAM" id="Phobius"/>
    </source>
</evidence>
<dbReference type="RefSeq" id="WP_289959569.1">
    <property type="nucleotide sequence ID" value="NZ_JAUEMJ010000010.1"/>
</dbReference>
<dbReference type="Proteomes" id="UP001171902">
    <property type="component" value="Unassembled WGS sequence"/>
</dbReference>
<keyword evidence="3" id="KW-1185">Reference proteome</keyword>
<name>A0ABT7YXB3_9ACTN</name>
<accession>A0ABT7YXB3</accession>
<reference evidence="2" key="1">
    <citation type="submission" date="2023-06" db="EMBL/GenBank/DDBJ databases">
        <title>Gycomyces niveus sp.nov., a novel actinomycete isolated from soil in Shouguang.</title>
        <authorList>
            <person name="Yang X."/>
            <person name="Zhao J."/>
        </authorList>
    </citation>
    <scope>NUCLEOTIDE SEQUENCE</scope>
    <source>
        <strain evidence="2">NEAU C2</strain>
    </source>
</reference>
<evidence type="ECO:0000313" key="2">
    <source>
        <dbReference type="EMBL" id="MDN3243004.1"/>
    </source>
</evidence>
<gene>
    <name evidence="2" type="ORF">QWI33_25000</name>
</gene>
<organism evidence="2 3">
    <name type="scientific">Glycomyces tritici</name>
    <dbReference type="NCBI Taxonomy" id="2665176"/>
    <lineage>
        <taxon>Bacteria</taxon>
        <taxon>Bacillati</taxon>
        <taxon>Actinomycetota</taxon>
        <taxon>Actinomycetes</taxon>
        <taxon>Glycomycetales</taxon>
        <taxon>Glycomycetaceae</taxon>
        <taxon>Glycomyces</taxon>
    </lineage>
</organism>
<evidence type="ECO:0008006" key="4">
    <source>
        <dbReference type="Google" id="ProtNLM"/>
    </source>
</evidence>
<feature type="transmembrane region" description="Helical" evidence="1">
    <location>
        <begin position="39"/>
        <end position="62"/>
    </location>
</feature>
<sequence length="234" mass="25002">MTTIALQVIDSDESEEPRADGKPSTYQGRHRGADLFRQLTSVGWVLAVVALLLAGGATVLYWSSGSGDEEPLIDAGQIDDLCALSVDAELLAPWADTEQARNPEESSKEAVQTFKCTYSAEYTGDDAYRLVTLFSTVQVYEDASKARAAHAGVLEFESSEGFTTEDVGGIGEQAAAVTVAEGEETQVRLHIQTANVTLTINLFFTGVPPEGGDVRRLTEDLGTSLVDALPRVAN</sequence>
<evidence type="ECO:0000313" key="3">
    <source>
        <dbReference type="Proteomes" id="UP001171902"/>
    </source>
</evidence>
<comment type="caution">
    <text evidence="2">The sequence shown here is derived from an EMBL/GenBank/DDBJ whole genome shotgun (WGS) entry which is preliminary data.</text>
</comment>
<proteinExistence type="predicted"/>
<protein>
    <recommendedName>
        <fullName evidence="4">DUF3558 domain-containing protein</fullName>
    </recommendedName>
</protein>
<dbReference type="EMBL" id="JAUEMJ010000010">
    <property type="protein sequence ID" value="MDN3243004.1"/>
    <property type="molecule type" value="Genomic_DNA"/>
</dbReference>
<keyword evidence="1" id="KW-1133">Transmembrane helix</keyword>
<keyword evidence="1" id="KW-0812">Transmembrane</keyword>
<keyword evidence="1" id="KW-0472">Membrane</keyword>